<sequence length="231" mass="24900">MLRFWITATFLCVTLAAAAQDCKNYYYMLSHSEVEMSIIDGKGGPVGKQLIKIGDVKNEGGEMVSDFTSTLTMKDGKVMGQGKGKFKCGGAGISVDIKMMMPSSPMAGQQATMKGSDAFLVYPSSLSTGQTLPDASFTMDTETNGMKMSMKYKVTGRTVAGKEKITTSAGSWDCYRITFKADFIMSMMGKDIPVEFTGTEWFSPGFGVVKTESVGKKGEKMGGTLITKLVK</sequence>
<feature type="chain" id="PRO_5018034392" description="DUF3108 domain-containing protein" evidence="1">
    <location>
        <begin position="20"/>
        <end position="231"/>
    </location>
</feature>
<keyword evidence="1" id="KW-0732">Signal</keyword>
<dbReference type="Gene3D" id="2.40.360.20">
    <property type="match status" value="1"/>
</dbReference>
<dbReference type="OrthoDB" id="665223at2"/>
<dbReference type="Proteomes" id="UP000279089">
    <property type="component" value="Unassembled WGS sequence"/>
</dbReference>
<evidence type="ECO:0000313" key="4">
    <source>
        <dbReference type="Proteomes" id="UP000279089"/>
    </source>
</evidence>
<dbReference type="AlphaFoldDB" id="A0A3N4MH56"/>
<gene>
    <name evidence="3" type="ORF">EG028_10280</name>
</gene>
<accession>A0A3N4MH56</accession>
<reference evidence="4" key="1">
    <citation type="submission" date="2018-11" db="EMBL/GenBank/DDBJ databases">
        <title>Chitinophaga lutea sp.nov., isolate from arsenic contaminated soil.</title>
        <authorList>
            <person name="Zong Y."/>
        </authorList>
    </citation>
    <scope>NUCLEOTIDE SEQUENCE [LARGE SCALE GENOMIC DNA]</scope>
    <source>
        <strain evidence="4">YLT18</strain>
    </source>
</reference>
<dbReference type="RefSeq" id="WP_120516630.1">
    <property type="nucleotide sequence ID" value="NZ_QXZY01000006.1"/>
</dbReference>
<evidence type="ECO:0000313" key="3">
    <source>
        <dbReference type="EMBL" id="RPD41067.1"/>
    </source>
</evidence>
<dbReference type="Pfam" id="PF21347">
    <property type="entry name" value="DUF3108_like"/>
    <property type="match status" value="1"/>
</dbReference>
<name>A0A3N4MH56_9BACT</name>
<dbReference type="EMBL" id="RMBX01000005">
    <property type="protein sequence ID" value="RPD41067.1"/>
    <property type="molecule type" value="Genomic_DNA"/>
</dbReference>
<proteinExistence type="predicted"/>
<keyword evidence="4" id="KW-1185">Reference proteome</keyword>
<organism evidence="3 4">
    <name type="scientific">Chitinophaga barathri</name>
    <dbReference type="NCBI Taxonomy" id="1647451"/>
    <lineage>
        <taxon>Bacteria</taxon>
        <taxon>Pseudomonadati</taxon>
        <taxon>Bacteroidota</taxon>
        <taxon>Chitinophagia</taxon>
        <taxon>Chitinophagales</taxon>
        <taxon>Chitinophagaceae</taxon>
        <taxon>Chitinophaga</taxon>
    </lineage>
</organism>
<feature type="domain" description="DUF3108" evidence="2">
    <location>
        <begin position="33"/>
        <end position="225"/>
    </location>
</feature>
<evidence type="ECO:0000259" key="2">
    <source>
        <dbReference type="Pfam" id="PF21347"/>
    </source>
</evidence>
<comment type="caution">
    <text evidence="3">The sequence shown here is derived from an EMBL/GenBank/DDBJ whole genome shotgun (WGS) entry which is preliminary data.</text>
</comment>
<feature type="signal peptide" evidence="1">
    <location>
        <begin position="1"/>
        <end position="19"/>
    </location>
</feature>
<evidence type="ECO:0000256" key="1">
    <source>
        <dbReference type="SAM" id="SignalP"/>
    </source>
</evidence>
<protein>
    <recommendedName>
        <fullName evidence="2">DUF3108 domain-containing protein</fullName>
    </recommendedName>
</protein>
<dbReference type="InterPro" id="IPR049279">
    <property type="entry name" value="DUF3108-like"/>
</dbReference>